<comment type="caution">
    <text evidence="1">The sequence shown here is derived from an EMBL/GenBank/DDBJ whole genome shotgun (WGS) entry which is preliminary data.</text>
</comment>
<dbReference type="Proteomes" id="UP000828390">
    <property type="component" value="Unassembled WGS sequence"/>
</dbReference>
<sequence length="76" mass="8500">MGGDIKTDNVASFLDGFIDGEPLYPDRSEFQSIMAENMEEVKGGEEHEVSDEILDTDYENGRFISASLYENMALCI</sequence>
<proteinExistence type="predicted"/>
<evidence type="ECO:0000313" key="1">
    <source>
        <dbReference type="EMBL" id="KAH3846423.1"/>
    </source>
</evidence>
<reference evidence="1" key="2">
    <citation type="submission" date="2020-11" db="EMBL/GenBank/DDBJ databases">
        <authorList>
            <person name="McCartney M.A."/>
            <person name="Auch B."/>
            <person name="Kono T."/>
            <person name="Mallez S."/>
            <person name="Becker A."/>
            <person name="Gohl D.M."/>
            <person name="Silverstein K.A.T."/>
            <person name="Koren S."/>
            <person name="Bechman K.B."/>
            <person name="Herman A."/>
            <person name="Abrahante J.E."/>
            <person name="Garbe J."/>
        </authorList>
    </citation>
    <scope>NUCLEOTIDE SEQUENCE</scope>
    <source>
        <strain evidence="1">Duluth1</strain>
        <tissue evidence="1">Whole animal</tissue>
    </source>
</reference>
<protein>
    <submittedName>
        <fullName evidence="1">Uncharacterized protein</fullName>
    </submittedName>
</protein>
<keyword evidence="2" id="KW-1185">Reference proteome</keyword>
<accession>A0A9D4KVH7</accession>
<gene>
    <name evidence="1" type="ORF">DPMN_088724</name>
</gene>
<dbReference type="AlphaFoldDB" id="A0A9D4KVH7"/>
<evidence type="ECO:0000313" key="2">
    <source>
        <dbReference type="Proteomes" id="UP000828390"/>
    </source>
</evidence>
<dbReference type="EMBL" id="JAIWYP010000003">
    <property type="protein sequence ID" value="KAH3846423.1"/>
    <property type="molecule type" value="Genomic_DNA"/>
</dbReference>
<organism evidence="1 2">
    <name type="scientific">Dreissena polymorpha</name>
    <name type="common">Zebra mussel</name>
    <name type="synonym">Mytilus polymorpha</name>
    <dbReference type="NCBI Taxonomy" id="45954"/>
    <lineage>
        <taxon>Eukaryota</taxon>
        <taxon>Metazoa</taxon>
        <taxon>Spiralia</taxon>
        <taxon>Lophotrochozoa</taxon>
        <taxon>Mollusca</taxon>
        <taxon>Bivalvia</taxon>
        <taxon>Autobranchia</taxon>
        <taxon>Heteroconchia</taxon>
        <taxon>Euheterodonta</taxon>
        <taxon>Imparidentia</taxon>
        <taxon>Neoheterodontei</taxon>
        <taxon>Myida</taxon>
        <taxon>Dreissenoidea</taxon>
        <taxon>Dreissenidae</taxon>
        <taxon>Dreissena</taxon>
    </lineage>
</organism>
<name>A0A9D4KVH7_DREPO</name>
<reference evidence="1" key="1">
    <citation type="journal article" date="2019" name="bioRxiv">
        <title>The Genome of the Zebra Mussel, Dreissena polymorpha: A Resource for Invasive Species Research.</title>
        <authorList>
            <person name="McCartney M.A."/>
            <person name="Auch B."/>
            <person name="Kono T."/>
            <person name="Mallez S."/>
            <person name="Zhang Y."/>
            <person name="Obille A."/>
            <person name="Becker A."/>
            <person name="Abrahante J.E."/>
            <person name="Garbe J."/>
            <person name="Badalamenti J.P."/>
            <person name="Herman A."/>
            <person name="Mangelson H."/>
            <person name="Liachko I."/>
            <person name="Sullivan S."/>
            <person name="Sone E.D."/>
            <person name="Koren S."/>
            <person name="Silverstein K.A.T."/>
            <person name="Beckman K.B."/>
            <person name="Gohl D.M."/>
        </authorList>
    </citation>
    <scope>NUCLEOTIDE SEQUENCE</scope>
    <source>
        <strain evidence="1">Duluth1</strain>
        <tissue evidence="1">Whole animal</tissue>
    </source>
</reference>